<keyword evidence="1" id="KW-0812">Transmembrane</keyword>
<evidence type="ECO:0000313" key="2">
    <source>
        <dbReference type="EMBL" id="PJF31138.1"/>
    </source>
</evidence>
<dbReference type="Proteomes" id="UP000228921">
    <property type="component" value="Unassembled WGS sequence"/>
</dbReference>
<evidence type="ECO:0000256" key="1">
    <source>
        <dbReference type="SAM" id="Phobius"/>
    </source>
</evidence>
<organism evidence="2 3">
    <name type="scientific">Candidatus Thermofonsia Clade 1 bacterium</name>
    <dbReference type="NCBI Taxonomy" id="2364210"/>
    <lineage>
        <taxon>Bacteria</taxon>
        <taxon>Bacillati</taxon>
        <taxon>Chloroflexota</taxon>
        <taxon>Candidatus Thermofontia</taxon>
        <taxon>Candidatus Thermofonsia Clade 1</taxon>
    </lineage>
</organism>
<sequence length="119" mass="13167">MLNAKLEAAMQAEFNYNPNPIIKIAQLLESSANRLVQVTVIVGASIGFSIGVFISFFIGSWFFVFTAPVGAIIGGVIAYYVAQRTALFIRAQAAMLLLLVTVEKNTRRLEEIEKRLSQR</sequence>
<feature type="transmembrane region" description="Helical" evidence="1">
    <location>
        <begin position="62"/>
        <end position="82"/>
    </location>
</feature>
<dbReference type="EMBL" id="PGTK01000004">
    <property type="protein sequence ID" value="PJF31138.1"/>
    <property type="molecule type" value="Genomic_DNA"/>
</dbReference>
<accession>A0A2M8P0R8</accession>
<feature type="transmembrane region" description="Helical" evidence="1">
    <location>
        <begin position="35"/>
        <end position="56"/>
    </location>
</feature>
<gene>
    <name evidence="2" type="ORF">CUN51_04520</name>
</gene>
<reference evidence="2 3" key="1">
    <citation type="submission" date="2017-11" db="EMBL/GenBank/DDBJ databases">
        <title>Evolution of Phototrophy in the Chloroflexi Phylum Driven by Horizontal Gene Transfer.</title>
        <authorList>
            <person name="Ward L.M."/>
            <person name="Hemp J."/>
            <person name="Shih P.M."/>
            <person name="Mcglynn S.E."/>
            <person name="Fischer W."/>
        </authorList>
    </citation>
    <scope>NUCLEOTIDE SEQUENCE [LARGE SCALE GENOMIC DNA]</scope>
    <source>
        <strain evidence="2">CP2_2F</strain>
    </source>
</reference>
<protein>
    <submittedName>
        <fullName evidence="2">Uncharacterized protein</fullName>
    </submittedName>
</protein>
<comment type="caution">
    <text evidence="2">The sequence shown here is derived from an EMBL/GenBank/DDBJ whole genome shotgun (WGS) entry which is preliminary data.</text>
</comment>
<keyword evidence="1" id="KW-1133">Transmembrane helix</keyword>
<dbReference type="AlphaFoldDB" id="A0A2M8P0R8"/>
<proteinExistence type="predicted"/>
<name>A0A2M8P0R8_9CHLR</name>
<evidence type="ECO:0000313" key="3">
    <source>
        <dbReference type="Proteomes" id="UP000228921"/>
    </source>
</evidence>
<keyword evidence="1" id="KW-0472">Membrane</keyword>